<evidence type="ECO:0000313" key="2">
    <source>
        <dbReference type="Proteomes" id="UP001432322"/>
    </source>
</evidence>
<dbReference type="EMBL" id="BTSY01000002">
    <property type="protein sequence ID" value="GMT16218.1"/>
    <property type="molecule type" value="Genomic_DNA"/>
</dbReference>
<protein>
    <submittedName>
        <fullName evidence="1">Uncharacterized protein</fullName>
    </submittedName>
</protein>
<reference evidence="1" key="1">
    <citation type="submission" date="2023-10" db="EMBL/GenBank/DDBJ databases">
        <title>Genome assembly of Pristionchus species.</title>
        <authorList>
            <person name="Yoshida K."/>
            <person name="Sommer R.J."/>
        </authorList>
    </citation>
    <scope>NUCLEOTIDE SEQUENCE</scope>
    <source>
        <strain evidence="1">RS5133</strain>
    </source>
</reference>
<accession>A0AAV5VAH4</accession>
<organism evidence="1 2">
    <name type="scientific">Pristionchus fissidentatus</name>
    <dbReference type="NCBI Taxonomy" id="1538716"/>
    <lineage>
        <taxon>Eukaryota</taxon>
        <taxon>Metazoa</taxon>
        <taxon>Ecdysozoa</taxon>
        <taxon>Nematoda</taxon>
        <taxon>Chromadorea</taxon>
        <taxon>Rhabditida</taxon>
        <taxon>Rhabditina</taxon>
        <taxon>Diplogasteromorpha</taxon>
        <taxon>Diplogasteroidea</taxon>
        <taxon>Neodiplogasteridae</taxon>
        <taxon>Pristionchus</taxon>
    </lineage>
</organism>
<keyword evidence="2" id="KW-1185">Reference proteome</keyword>
<feature type="non-terminal residue" evidence="1">
    <location>
        <position position="1"/>
    </location>
</feature>
<comment type="caution">
    <text evidence="1">The sequence shown here is derived from an EMBL/GenBank/DDBJ whole genome shotgun (WGS) entry which is preliminary data.</text>
</comment>
<name>A0AAV5VAH4_9BILA</name>
<sequence length="108" mass="11873">PVQVPQLQAGRRTCRSPCMLRSSPFHHGVERPGLRGILGITAKIMLPYDFIGASGPKNLFQVPCPASIRYEDQRAIGAKGDAPIMKEGCPICRPPFSLVPSFIVRFVR</sequence>
<proteinExistence type="predicted"/>
<evidence type="ECO:0000313" key="1">
    <source>
        <dbReference type="EMBL" id="GMT16218.1"/>
    </source>
</evidence>
<dbReference type="AlphaFoldDB" id="A0AAV5VAH4"/>
<dbReference type="Proteomes" id="UP001432322">
    <property type="component" value="Unassembled WGS sequence"/>
</dbReference>
<gene>
    <name evidence="1" type="ORF">PFISCL1PPCAC_7515</name>
</gene>
<feature type="non-terminal residue" evidence="1">
    <location>
        <position position="108"/>
    </location>
</feature>